<reference evidence="24 25" key="1">
    <citation type="submission" date="2016-12" db="EMBL/GenBank/DDBJ databases">
        <title>The draft genome sequence of Actinophytocola xinjiangensis.</title>
        <authorList>
            <person name="Wang W."/>
            <person name="Yuan L."/>
        </authorList>
    </citation>
    <scope>NUCLEOTIDE SEQUENCE [LARGE SCALE GENOMIC DNA]</scope>
    <source>
        <strain evidence="24 25">CGMCC 4.4663</strain>
    </source>
</reference>
<keyword evidence="25" id="KW-1185">Reference proteome</keyword>
<dbReference type="InterPro" id="IPR018274">
    <property type="entry name" value="PEP_util_AS"/>
</dbReference>
<evidence type="ECO:0000256" key="16">
    <source>
        <dbReference type="ARBA" id="ARBA00033235"/>
    </source>
</evidence>
<evidence type="ECO:0000256" key="2">
    <source>
        <dbReference type="ARBA" id="ARBA00001946"/>
    </source>
</evidence>
<keyword evidence="14 17" id="KW-0418">Kinase</keyword>
<evidence type="ECO:0000256" key="1">
    <source>
        <dbReference type="ARBA" id="ARBA00000683"/>
    </source>
</evidence>
<dbReference type="InterPro" id="IPR015813">
    <property type="entry name" value="Pyrv/PenolPyrv_kinase-like_dom"/>
</dbReference>
<feature type="domain" description="PEP-utilising enzyme C-terminal" evidence="22">
    <location>
        <begin position="249"/>
        <end position="515"/>
    </location>
</feature>
<comment type="function">
    <text evidence="3 17">General (non sugar-specific) component of the phosphoenolpyruvate-dependent sugar phosphotransferase system (sugar PTS). This major carbohydrate active-transport system catalyzes the phosphorylation of incoming sugar substrates concomitantly with their translocation across the cell membrane. Enzyme I transfers the phosphoryl group from phosphoenolpyruvate (PEP) to the phosphoryl carrier protein (HPr).</text>
</comment>
<dbReference type="Pfam" id="PF05524">
    <property type="entry name" value="PEP-utilisers_N"/>
    <property type="match status" value="1"/>
</dbReference>
<evidence type="ECO:0000256" key="5">
    <source>
        <dbReference type="ARBA" id="ARBA00007837"/>
    </source>
</evidence>
<dbReference type="PROSITE" id="PS00370">
    <property type="entry name" value="PEP_ENZYMES_PHOS_SITE"/>
    <property type="match status" value="1"/>
</dbReference>
<dbReference type="EC" id="2.7.3.9" evidence="6 17"/>
<dbReference type="PRINTS" id="PR01736">
    <property type="entry name" value="PHPHTRNFRASE"/>
</dbReference>
<feature type="binding site" evidence="19">
    <location>
        <position position="281"/>
    </location>
    <ligand>
        <name>phosphoenolpyruvate</name>
        <dbReference type="ChEBI" id="CHEBI:58702"/>
    </ligand>
</feature>
<keyword evidence="9 17" id="KW-0963">Cytoplasm</keyword>
<evidence type="ECO:0000256" key="14">
    <source>
        <dbReference type="ARBA" id="ARBA00022777"/>
    </source>
</evidence>
<feature type="binding site" evidence="19">
    <location>
        <position position="440"/>
    </location>
    <ligand>
        <name>phosphoenolpyruvate</name>
        <dbReference type="ChEBI" id="CHEBI:58702"/>
    </ligand>
</feature>
<evidence type="ECO:0000256" key="6">
    <source>
        <dbReference type="ARBA" id="ARBA00012232"/>
    </source>
</evidence>
<dbReference type="InterPro" id="IPR023151">
    <property type="entry name" value="PEP_util_CS"/>
</dbReference>
<dbReference type="InterPro" id="IPR050499">
    <property type="entry name" value="PEP-utilizing_PTS_enzyme"/>
</dbReference>
<evidence type="ECO:0000256" key="8">
    <source>
        <dbReference type="ARBA" id="ARBA00022448"/>
    </source>
</evidence>
<dbReference type="InterPro" id="IPR040442">
    <property type="entry name" value="Pyrv_kinase-like_dom_sf"/>
</dbReference>
<evidence type="ECO:0000256" key="3">
    <source>
        <dbReference type="ARBA" id="ARBA00002728"/>
    </source>
</evidence>
<keyword evidence="12 17" id="KW-0598">Phosphotransferase system</keyword>
<feature type="active site" description="Proton donor" evidence="18">
    <location>
        <position position="477"/>
    </location>
</feature>
<comment type="subcellular location">
    <subcellularLocation>
        <location evidence="4 17">Cytoplasm</location>
    </subcellularLocation>
</comment>
<dbReference type="GO" id="GO:0005737">
    <property type="term" value="C:cytoplasm"/>
    <property type="evidence" value="ECO:0007669"/>
    <property type="project" value="UniProtKB-SubCell"/>
</dbReference>
<feature type="domain" description="PEP-utilising enzyme mobile" evidence="21">
    <location>
        <begin position="149"/>
        <end position="219"/>
    </location>
</feature>
<feature type="binding site" evidence="20">
    <location>
        <position position="406"/>
    </location>
    <ligand>
        <name>Mg(2+)</name>
        <dbReference type="ChEBI" id="CHEBI:18420"/>
    </ligand>
</feature>
<dbReference type="EMBL" id="MSIF01000027">
    <property type="protein sequence ID" value="OLF05573.1"/>
    <property type="molecule type" value="Genomic_DNA"/>
</dbReference>
<dbReference type="InterPro" id="IPR036637">
    <property type="entry name" value="Phosphohistidine_dom_sf"/>
</dbReference>
<evidence type="ECO:0000313" key="24">
    <source>
        <dbReference type="EMBL" id="OLF05573.1"/>
    </source>
</evidence>
<keyword evidence="24" id="KW-0670">Pyruvate</keyword>
<sequence length="544" mass="54691">MPELVGIGVSPGRSAGPVFRLAPPPALPEVAPPVTDPDAEVAAARSALAGVAAALRARAASVSGAAAEVLETQAMMAADSTLATAVAARVARGSAAAWAITEAIAEQRETFAQLGGYFAERAADLADIGDRAVADLLGEPMPGLPSPGEPFVLTAEDLSPADTAVLDPADVLAIVTRRGGPTSHTAILARAMGLPAVVGCPDVVTLADATVVSVDGTTGQVTVIDPGEAAGIRERAAADRARLAALTGPGRTADGHPVPLLLNVGGAADLTDDAEGVGLFRTEFLFLGRTSAPTVAEQQAAYTELFAALGQRRVVVRTLDAGADKPLPYLGLAQEENPALGVRGLRVARANPTVLTDQLTAIAGAASATDAQVWVMAPMVATPAEAAGFAQAVRAAGLAVAGAMVEVPAAALHARRLLDHVDFVSIGTNDLSQYTLAADRMSSDLADLLDPWQPAVLDLVATCAAAGREAGKPVGVCGEAAGDPLLALVFVGLGVTSLSMSAPSVPAVRASLAGVTLERCAELARIAVDAPDARTARQAVAATI</sequence>
<feature type="active site" description="Tele-phosphohistidine intermediate" evidence="18">
    <location>
        <position position="184"/>
    </location>
</feature>
<evidence type="ECO:0000259" key="23">
    <source>
        <dbReference type="Pfam" id="PF05524"/>
    </source>
</evidence>
<evidence type="ECO:0000256" key="12">
    <source>
        <dbReference type="ARBA" id="ARBA00022683"/>
    </source>
</evidence>
<evidence type="ECO:0000256" key="13">
    <source>
        <dbReference type="ARBA" id="ARBA00022723"/>
    </source>
</evidence>
<keyword evidence="15 17" id="KW-0460">Magnesium</keyword>
<dbReference type="RefSeq" id="WP_075137441.1">
    <property type="nucleotide sequence ID" value="NZ_MSIF01000027.1"/>
</dbReference>
<dbReference type="GO" id="GO:0046872">
    <property type="term" value="F:metal ion binding"/>
    <property type="evidence" value="ECO:0007669"/>
    <property type="project" value="UniProtKB-KW"/>
</dbReference>
<evidence type="ECO:0000256" key="15">
    <source>
        <dbReference type="ARBA" id="ARBA00022842"/>
    </source>
</evidence>
<evidence type="ECO:0000256" key="17">
    <source>
        <dbReference type="PIRNR" id="PIRNR000732"/>
    </source>
</evidence>
<evidence type="ECO:0000256" key="11">
    <source>
        <dbReference type="ARBA" id="ARBA00022679"/>
    </source>
</evidence>
<keyword evidence="8 17" id="KW-0813">Transport</keyword>
<keyword evidence="13 17" id="KW-0479">Metal-binding</keyword>
<protein>
    <recommendedName>
        <fullName evidence="7 17">Phosphoenolpyruvate-protein phosphotransferase</fullName>
        <ecNumber evidence="6 17">2.7.3.9</ecNumber>
    </recommendedName>
    <alternativeName>
        <fullName evidence="16 17">Phosphotransferase system, enzyme I</fullName>
    </alternativeName>
</protein>
<dbReference type="PIRSF" id="PIRSF000732">
    <property type="entry name" value="PTS_enzyme_I"/>
    <property type="match status" value="1"/>
</dbReference>
<evidence type="ECO:0000256" key="4">
    <source>
        <dbReference type="ARBA" id="ARBA00004496"/>
    </source>
</evidence>
<comment type="catalytic activity">
    <reaction evidence="1 17">
        <text>L-histidyl-[protein] + phosphoenolpyruvate = N(pros)-phospho-L-histidyl-[protein] + pyruvate</text>
        <dbReference type="Rhea" id="RHEA:23880"/>
        <dbReference type="Rhea" id="RHEA-COMP:9745"/>
        <dbReference type="Rhea" id="RHEA-COMP:9746"/>
        <dbReference type="ChEBI" id="CHEBI:15361"/>
        <dbReference type="ChEBI" id="CHEBI:29979"/>
        <dbReference type="ChEBI" id="CHEBI:58702"/>
        <dbReference type="ChEBI" id="CHEBI:64837"/>
        <dbReference type="EC" id="2.7.3.9"/>
    </reaction>
</comment>
<feature type="binding site" evidence="19">
    <location>
        <begin position="429"/>
        <end position="430"/>
    </location>
    <ligand>
        <name>phosphoenolpyruvate</name>
        <dbReference type="ChEBI" id="CHEBI:58702"/>
    </ligand>
</feature>
<keyword evidence="10 17" id="KW-0762">Sugar transport</keyword>
<evidence type="ECO:0000259" key="22">
    <source>
        <dbReference type="Pfam" id="PF02896"/>
    </source>
</evidence>
<dbReference type="GO" id="GO:0008965">
    <property type="term" value="F:phosphoenolpyruvate-protein phosphotransferase activity"/>
    <property type="evidence" value="ECO:0007669"/>
    <property type="project" value="UniProtKB-EC"/>
</dbReference>
<dbReference type="SUPFAM" id="SSF51621">
    <property type="entry name" value="Phosphoenolpyruvate/pyruvate domain"/>
    <property type="match status" value="1"/>
</dbReference>
<dbReference type="Gene3D" id="3.50.30.10">
    <property type="entry name" value="Phosphohistidine domain"/>
    <property type="match status" value="1"/>
</dbReference>
<dbReference type="PANTHER" id="PTHR46244:SF3">
    <property type="entry name" value="PHOSPHOENOLPYRUVATE-PROTEIN PHOSPHOTRANSFERASE"/>
    <property type="match status" value="1"/>
</dbReference>
<proteinExistence type="inferred from homology"/>
<dbReference type="Proteomes" id="UP000185696">
    <property type="component" value="Unassembled WGS sequence"/>
</dbReference>
<dbReference type="InterPro" id="IPR000121">
    <property type="entry name" value="PEP_util_C"/>
</dbReference>
<evidence type="ECO:0000256" key="9">
    <source>
        <dbReference type="ARBA" id="ARBA00022490"/>
    </source>
</evidence>
<dbReference type="InterPro" id="IPR036618">
    <property type="entry name" value="PtsI_HPr-bd_sf"/>
</dbReference>
<evidence type="ECO:0000256" key="20">
    <source>
        <dbReference type="PIRSR" id="PIRSR000732-3"/>
    </source>
</evidence>
<evidence type="ECO:0000256" key="10">
    <source>
        <dbReference type="ARBA" id="ARBA00022597"/>
    </source>
</evidence>
<dbReference type="Gene3D" id="3.20.20.60">
    <property type="entry name" value="Phosphoenolpyruvate-binding domains"/>
    <property type="match status" value="1"/>
</dbReference>
<dbReference type="PROSITE" id="PS00742">
    <property type="entry name" value="PEP_ENZYMES_2"/>
    <property type="match status" value="1"/>
</dbReference>
<organism evidence="24 25">
    <name type="scientific">Actinophytocola xinjiangensis</name>
    <dbReference type="NCBI Taxonomy" id="485602"/>
    <lineage>
        <taxon>Bacteria</taxon>
        <taxon>Bacillati</taxon>
        <taxon>Actinomycetota</taxon>
        <taxon>Actinomycetes</taxon>
        <taxon>Pseudonocardiales</taxon>
        <taxon>Pseudonocardiaceae</taxon>
    </lineage>
</organism>
<feature type="binding site" evidence="19">
    <location>
        <position position="317"/>
    </location>
    <ligand>
        <name>phosphoenolpyruvate</name>
        <dbReference type="ChEBI" id="CHEBI:58702"/>
    </ligand>
</feature>
<keyword evidence="11 17" id="KW-0808">Transferase</keyword>
<dbReference type="SUPFAM" id="SSF52009">
    <property type="entry name" value="Phosphohistidine domain"/>
    <property type="match status" value="1"/>
</dbReference>
<dbReference type="GO" id="GO:0016301">
    <property type="term" value="F:kinase activity"/>
    <property type="evidence" value="ECO:0007669"/>
    <property type="project" value="UniProtKB-KW"/>
</dbReference>
<dbReference type="InterPro" id="IPR008279">
    <property type="entry name" value="PEP-util_enz_mobile_dom"/>
</dbReference>
<name>A0A7Z0WEN0_9PSEU</name>
<evidence type="ECO:0000256" key="18">
    <source>
        <dbReference type="PIRSR" id="PIRSR000732-1"/>
    </source>
</evidence>
<dbReference type="OrthoDB" id="9765468at2"/>
<comment type="caution">
    <text evidence="24">The sequence shown here is derived from an EMBL/GenBank/DDBJ whole genome shotgun (WGS) entry which is preliminary data.</text>
</comment>
<comment type="similarity">
    <text evidence="5 17">Belongs to the PEP-utilizing enzyme family.</text>
</comment>
<feature type="domain" description="Phosphotransferase system enzyme I N-terminal" evidence="23">
    <location>
        <begin position="6"/>
        <end position="121"/>
    </location>
</feature>
<dbReference type="InterPro" id="IPR006318">
    <property type="entry name" value="PTS_EI-like"/>
</dbReference>
<feature type="binding site" evidence="20">
    <location>
        <position position="430"/>
    </location>
    <ligand>
        <name>Mg(2+)</name>
        <dbReference type="ChEBI" id="CHEBI:18420"/>
    </ligand>
</feature>
<dbReference type="SUPFAM" id="SSF47831">
    <property type="entry name" value="Enzyme I of the PEP:sugar phosphotransferase system HPr-binding (sub)domain"/>
    <property type="match status" value="1"/>
</dbReference>
<dbReference type="PANTHER" id="PTHR46244">
    <property type="entry name" value="PHOSPHOENOLPYRUVATE-PROTEIN PHOSPHOTRANSFERASE"/>
    <property type="match status" value="1"/>
</dbReference>
<dbReference type="NCBIfam" id="TIGR01417">
    <property type="entry name" value="PTS_I_fam"/>
    <property type="match status" value="1"/>
</dbReference>
<evidence type="ECO:0000256" key="7">
    <source>
        <dbReference type="ARBA" id="ARBA00016544"/>
    </source>
</evidence>
<evidence type="ECO:0000259" key="21">
    <source>
        <dbReference type="Pfam" id="PF00391"/>
    </source>
</evidence>
<dbReference type="AlphaFoldDB" id="A0A7Z0WEN0"/>
<dbReference type="InterPro" id="IPR008731">
    <property type="entry name" value="PTS_EIN"/>
</dbReference>
<gene>
    <name evidence="24" type="ORF">BLA60_35425</name>
</gene>
<dbReference type="Gene3D" id="1.10.274.10">
    <property type="entry name" value="PtsI, HPr-binding domain"/>
    <property type="match status" value="1"/>
</dbReference>
<accession>A0A7Z0WEN0</accession>
<evidence type="ECO:0000256" key="19">
    <source>
        <dbReference type="PIRSR" id="PIRSR000732-2"/>
    </source>
</evidence>
<dbReference type="Pfam" id="PF00391">
    <property type="entry name" value="PEP-utilizers"/>
    <property type="match status" value="1"/>
</dbReference>
<comment type="cofactor">
    <cofactor evidence="2 17 20">
        <name>Mg(2+)</name>
        <dbReference type="ChEBI" id="CHEBI:18420"/>
    </cofactor>
</comment>
<dbReference type="Pfam" id="PF02896">
    <property type="entry name" value="PEP-utilizers_C"/>
    <property type="match status" value="1"/>
</dbReference>
<evidence type="ECO:0000313" key="25">
    <source>
        <dbReference type="Proteomes" id="UP000185696"/>
    </source>
</evidence>
<dbReference type="GO" id="GO:0009401">
    <property type="term" value="P:phosphoenolpyruvate-dependent sugar phosphotransferase system"/>
    <property type="evidence" value="ECO:0007669"/>
    <property type="project" value="UniProtKB-KW"/>
</dbReference>
<dbReference type="InterPro" id="IPR024692">
    <property type="entry name" value="PTS_EI"/>
</dbReference>